<evidence type="ECO:0000313" key="3">
    <source>
        <dbReference type="EMBL" id="WVN88292.1"/>
    </source>
</evidence>
<protein>
    <recommendedName>
        <fullName evidence="2">Vacuolar protein-sorting-associated protein 36</fullName>
    </recommendedName>
    <alternativeName>
        <fullName evidence="2">ESCRT-II complex subunit VPS36</fullName>
    </alternativeName>
</protein>
<reference evidence="3" key="2">
    <citation type="journal article" date="2022" name="Elife">
        <title>Obligate sexual reproduction of a homothallic fungus closely related to the Cryptococcus pathogenic species complex.</title>
        <authorList>
            <person name="Passer A.R."/>
            <person name="Clancey S.A."/>
            <person name="Shea T."/>
            <person name="David-Palma M."/>
            <person name="Averette A.F."/>
            <person name="Boekhout T."/>
            <person name="Porcel B.M."/>
            <person name="Nowrousian M."/>
            <person name="Cuomo C.A."/>
            <person name="Sun S."/>
            <person name="Heitman J."/>
            <person name="Coelho M.A."/>
        </authorList>
    </citation>
    <scope>NUCLEOTIDE SEQUENCE</scope>
    <source>
        <strain evidence="3">CBS 7841</strain>
    </source>
</reference>
<dbReference type="InterPro" id="IPR011993">
    <property type="entry name" value="PH-like_dom_sf"/>
</dbReference>
<dbReference type="PANTHER" id="PTHR13128">
    <property type="entry name" value="VACUOLAR PROTEIN-SORTING-ASSOCIATED PROTEIN 36"/>
    <property type="match status" value="1"/>
</dbReference>
<proteinExistence type="inferred from homology"/>
<dbReference type="OrthoDB" id="271448at2759"/>
<dbReference type="GeneID" id="91087708"/>
<gene>
    <name evidence="3" type="ORF">L203_103497</name>
</gene>
<name>A0A1E3IID4_9TREE</name>
<dbReference type="PANTHER" id="PTHR13128:SF12">
    <property type="entry name" value="VACUOLAR PROTEIN-SORTING-ASSOCIATED PROTEIN 36"/>
    <property type="match status" value="1"/>
</dbReference>
<evidence type="ECO:0000256" key="1">
    <source>
        <dbReference type="ARBA" id="ARBA00009697"/>
    </source>
</evidence>
<keyword evidence="2" id="KW-0653">Protein transport</keyword>
<dbReference type="GO" id="GO:0032266">
    <property type="term" value="F:phosphatidylinositol-3-phosphate binding"/>
    <property type="evidence" value="ECO:0007669"/>
    <property type="project" value="UniProtKB-UniRule"/>
</dbReference>
<dbReference type="GO" id="GO:0043130">
    <property type="term" value="F:ubiquitin binding"/>
    <property type="evidence" value="ECO:0007669"/>
    <property type="project" value="UniProtKB-UniRule"/>
</dbReference>
<dbReference type="Pfam" id="PF11605">
    <property type="entry name" value="Vps36_ESCRT-II"/>
    <property type="match status" value="1"/>
</dbReference>
<dbReference type="InterPro" id="IPR037855">
    <property type="entry name" value="Vps36"/>
</dbReference>
<dbReference type="RefSeq" id="XP_066068992.1">
    <property type="nucleotide sequence ID" value="XM_066212895.1"/>
</dbReference>
<dbReference type="InterPro" id="IPR040608">
    <property type="entry name" value="Snf8/Vps36"/>
</dbReference>
<dbReference type="PROSITE" id="PS51495">
    <property type="entry name" value="GLUE"/>
    <property type="match status" value="1"/>
</dbReference>
<dbReference type="KEGG" id="cdep:91087708"/>
<organism evidence="3 4">
    <name type="scientific">Cryptococcus depauperatus CBS 7841</name>
    <dbReference type="NCBI Taxonomy" id="1295531"/>
    <lineage>
        <taxon>Eukaryota</taxon>
        <taxon>Fungi</taxon>
        <taxon>Dikarya</taxon>
        <taxon>Basidiomycota</taxon>
        <taxon>Agaricomycotina</taxon>
        <taxon>Tremellomycetes</taxon>
        <taxon>Tremellales</taxon>
        <taxon>Cryptococcaceae</taxon>
        <taxon>Cryptococcus</taxon>
    </lineage>
</organism>
<dbReference type="Gene3D" id="6.10.140.260">
    <property type="match status" value="1"/>
</dbReference>
<keyword evidence="2" id="KW-0963">Cytoplasm</keyword>
<dbReference type="Pfam" id="PF04157">
    <property type="entry name" value="EAP30"/>
    <property type="match status" value="1"/>
</dbReference>
<dbReference type="Gene3D" id="1.10.10.10">
    <property type="entry name" value="Winged helix-like DNA-binding domain superfamily/Winged helix DNA-binding domain"/>
    <property type="match status" value="2"/>
</dbReference>
<dbReference type="Gene3D" id="2.30.30.380">
    <property type="entry name" value="Zn-finger domain of Sec23/24"/>
    <property type="match status" value="1"/>
</dbReference>
<dbReference type="Proteomes" id="UP000094043">
    <property type="component" value="Chromosome 4"/>
</dbReference>
<keyword evidence="4" id="KW-1185">Reference proteome</keyword>
<dbReference type="GO" id="GO:0043328">
    <property type="term" value="P:protein transport to vacuole involved in ubiquitin-dependent protein catabolic process via the multivesicular body sorting pathway"/>
    <property type="evidence" value="ECO:0007669"/>
    <property type="project" value="UniProtKB-UniRule"/>
</dbReference>
<comment type="function">
    <text evidence="2">Component of the ESCRT-II complex (endosomal sorting complex required for transport II), which is required for multivesicular body (MVB) formation and sorting of endosomal cargo proteins into MVBs.</text>
</comment>
<keyword evidence="2" id="KW-0967">Endosome</keyword>
<dbReference type="GO" id="GO:0031902">
    <property type="term" value="C:late endosome membrane"/>
    <property type="evidence" value="ECO:0007669"/>
    <property type="project" value="UniProtKB-UniRule"/>
</dbReference>
<comment type="similarity">
    <text evidence="1 2">Belongs to the VPS36 family.</text>
</comment>
<dbReference type="InterPro" id="IPR021648">
    <property type="entry name" value="GLUE_dom"/>
</dbReference>
<dbReference type="GO" id="GO:0000814">
    <property type="term" value="C:ESCRT II complex"/>
    <property type="evidence" value="ECO:0007669"/>
    <property type="project" value="UniProtKB-UniRule"/>
</dbReference>
<dbReference type="EMBL" id="CP143787">
    <property type="protein sequence ID" value="WVN88292.1"/>
    <property type="molecule type" value="Genomic_DNA"/>
</dbReference>
<dbReference type="AlphaFoldDB" id="A0A1E3IID4"/>
<comment type="subcellular location">
    <subcellularLocation>
        <location evidence="2">Cytoplasm</location>
    </subcellularLocation>
    <subcellularLocation>
        <location evidence="2">Endosome</location>
    </subcellularLocation>
</comment>
<accession>A0A1E3IID4</accession>
<comment type="subunit">
    <text evidence="2">Component of the endosomal sorting complex required for transport II (ESCRT-II).</text>
</comment>
<sequence>MGIPSPLSSRYFSTWSYARKGATVLESIPSRSGEEWVGLWNGVGLYEGNEKLQGYQDVAVHLTNHRLIIIPDIDSALPDTPAVPLQAHLSHVRQTEYYSGFIRSSPKITLTMGVPPSTQDEGDDGWTCRVCGYVNERNGLAQVPKCGLCGVPYTQAAPSKTSLTSRPVALGSSGLTNGKDGGNIACPACTFLNSSLIPNCEICATRLPRPADRFVAHNSRTAKTQTVRFSFRKGGEKDAYKKLKSILGNKAWEGESTTGSTIPIGNVNGDSMSSGAGIDSILQSIDQTSKAQNTHMQSAFADLEALMLRAGEMVSLSQSLNAKLTSQQQSQNQTGLGGNKVSEEDVTMIRTSLVQLGLAAPALTKEMVKSEQLYHQGLAKELAGILTGNQEGCKEGLMSARGREVIGLDEVWGLWMRARGIALFPPQTLIDILPYLPTYTSPQIHSLSLPSSLTVLHTPPFSPTSVSSRVLNFLQPASTQEQGKGTEKSLSLVEFSSRESLPLGLAQEYVELMEAQGGLVRDDQAGQAGGEMRWYRNIIDPWPLST</sequence>
<dbReference type="SUPFAM" id="SSF50729">
    <property type="entry name" value="PH domain-like"/>
    <property type="match status" value="2"/>
</dbReference>
<dbReference type="InterPro" id="IPR036388">
    <property type="entry name" value="WH-like_DNA-bd_sf"/>
</dbReference>
<evidence type="ECO:0000313" key="4">
    <source>
        <dbReference type="Proteomes" id="UP000094043"/>
    </source>
</evidence>
<reference evidence="3" key="1">
    <citation type="submission" date="2016-06" db="EMBL/GenBank/DDBJ databases">
        <authorList>
            <person name="Cuomo C."/>
            <person name="Litvintseva A."/>
            <person name="Heitman J."/>
            <person name="Chen Y."/>
            <person name="Sun S."/>
            <person name="Springer D."/>
            <person name="Dromer F."/>
            <person name="Young S."/>
            <person name="Zeng Q."/>
            <person name="Chapman S."/>
            <person name="Gujja S."/>
            <person name="Saif S."/>
            <person name="Birren B."/>
        </authorList>
    </citation>
    <scope>NUCLEOTIDE SEQUENCE</scope>
    <source>
        <strain evidence="3">CBS 7841</strain>
    </source>
</reference>
<keyword evidence="2" id="KW-0813">Transport</keyword>
<dbReference type="VEuPathDB" id="FungiDB:L203_02907"/>
<dbReference type="Gene3D" id="2.30.29.30">
    <property type="entry name" value="Pleckstrin-homology domain (PH domain)/Phosphotyrosine-binding domain (PTB)"/>
    <property type="match status" value="1"/>
</dbReference>
<evidence type="ECO:0000256" key="2">
    <source>
        <dbReference type="RuleBase" id="RU367095"/>
    </source>
</evidence>
<reference evidence="3" key="3">
    <citation type="submission" date="2024-01" db="EMBL/GenBank/DDBJ databases">
        <authorList>
            <person name="Coelho M.A."/>
            <person name="David-Palma M."/>
            <person name="Shea T."/>
            <person name="Sun S."/>
            <person name="Cuomo C.A."/>
            <person name="Heitman J."/>
        </authorList>
    </citation>
    <scope>NUCLEOTIDE SEQUENCE</scope>
    <source>
        <strain evidence="3">CBS 7841</strain>
    </source>
</reference>